<dbReference type="SUPFAM" id="SSF50729">
    <property type="entry name" value="PH domain-like"/>
    <property type="match status" value="1"/>
</dbReference>
<accession>A0A3B4Z6C8</accession>
<dbReference type="PROSITE" id="PS50001">
    <property type="entry name" value="SH2"/>
    <property type="match status" value="1"/>
</dbReference>
<evidence type="ECO:0000256" key="3">
    <source>
        <dbReference type="PROSITE-ProRule" id="PRU00191"/>
    </source>
</evidence>
<dbReference type="InterPro" id="IPR039111">
    <property type="entry name" value="STAP1/STAP2"/>
</dbReference>
<evidence type="ECO:0000259" key="5">
    <source>
        <dbReference type="PROSITE" id="PS50001"/>
    </source>
</evidence>
<dbReference type="SUPFAM" id="SSF55550">
    <property type="entry name" value="SH2 domain"/>
    <property type="match status" value="1"/>
</dbReference>
<organism evidence="7">
    <name type="scientific">Stegastes partitus</name>
    <name type="common">bicolor damselfish</name>
    <dbReference type="NCBI Taxonomy" id="144197"/>
    <lineage>
        <taxon>Eukaryota</taxon>
        <taxon>Metazoa</taxon>
        <taxon>Chordata</taxon>
        <taxon>Craniata</taxon>
        <taxon>Vertebrata</taxon>
        <taxon>Euteleostomi</taxon>
        <taxon>Actinopterygii</taxon>
        <taxon>Neopterygii</taxon>
        <taxon>Teleostei</taxon>
        <taxon>Neoteleostei</taxon>
        <taxon>Acanthomorphata</taxon>
        <taxon>Ovalentaria</taxon>
        <taxon>Pomacentridae</taxon>
        <taxon>Stegastes</taxon>
    </lineage>
</organism>
<feature type="domain" description="PH" evidence="6">
    <location>
        <begin position="21"/>
        <end position="116"/>
    </location>
</feature>
<dbReference type="GO" id="GO:0035591">
    <property type="term" value="F:signaling adaptor activity"/>
    <property type="evidence" value="ECO:0007669"/>
    <property type="project" value="InterPro"/>
</dbReference>
<dbReference type="Ensembl" id="ENSSPAT00000004387.1">
    <property type="protein sequence ID" value="ENSSPAP00000004298.1"/>
    <property type="gene ID" value="ENSSPAG00000003307.1"/>
</dbReference>
<dbReference type="InterPro" id="IPR036860">
    <property type="entry name" value="SH2_dom_sf"/>
</dbReference>
<dbReference type="Gene3D" id="3.30.505.10">
    <property type="entry name" value="SH2 domain"/>
    <property type="match status" value="1"/>
</dbReference>
<dbReference type="PROSITE" id="PS50003">
    <property type="entry name" value="PH_DOMAIN"/>
    <property type="match status" value="1"/>
</dbReference>
<dbReference type="InterPro" id="IPR011993">
    <property type="entry name" value="PH-like_dom_sf"/>
</dbReference>
<sequence length="300" mass="33786">MAAAPVRQRSGPGGHRAQLPPCYYEGYLDKRGPKEKRLWTCLCGNSLYFFNNAKDTHYVEKLDLSGFVSLKDDCSRDRNLEAARLILRMKDGETKLTAPNLESRELWKGFLYSVVDQLNVPSCLTLLPGQLQMLKEVVDKERSRRRSRNPARAPPSPLSVPLVGEIPRCFRPVSRTEAEVLLERHPDCGNMLLRPGRDGCSLAVTTRQDLNSVFRHYRVTQRDQGGYVIDVENPQIPCATLHEVIDALVEKTAGTLQPFLLEEPYEENIYVSANDENGERILHTAPSSPLPRAPALPPKQ</sequence>
<dbReference type="GeneTree" id="ENSGT00530000063841"/>
<dbReference type="InterPro" id="IPR001849">
    <property type="entry name" value="PH_domain"/>
</dbReference>
<dbReference type="PANTHER" id="PTHR16186">
    <property type="entry name" value="SIGNAL-TRANSDUCING ADAPTOR PROTEIN-RELATED"/>
    <property type="match status" value="1"/>
</dbReference>
<dbReference type="SMART" id="SM00233">
    <property type="entry name" value="PH"/>
    <property type="match status" value="1"/>
</dbReference>
<keyword evidence="2 3" id="KW-0727">SH2 domain</keyword>
<evidence type="ECO:0000256" key="4">
    <source>
        <dbReference type="SAM" id="MobiDB-lite"/>
    </source>
</evidence>
<dbReference type="PANTHER" id="PTHR16186:SF11">
    <property type="entry name" value="SIGNAL-TRANSDUCING ADAPTOR PROTEIN 2"/>
    <property type="match status" value="1"/>
</dbReference>
<dbReference type="Gene3D" id="2.30.29.30">
    <property type="entry name" value="Pleckstrin-homology domain (PH domain)/Phosphotyrosine-binding domain (PTB)"/>
    <property type="match status" value="1"/>
</dbReference>
<feature type="region of interest" description="Disordered" evidence="4">
    <location>
        <begin position="139"/>
        <end position="158"/>
    </location>
</feature>
<evidence type="ECO:0000259" key="6">
    <source>
        <dbReference type="PROSITE" id="PS50003"/>
    </source>
</evidence>
<evidence type="ECO:0000256" key="1">
    <source>
        <dbReference type="ARBA" id="ARBA00022553"/>
    </source>
</evidence>
<name>A0A3B4Z6C8_9TELE</name>
<dbReference type="AlphaFoldDB" id="A0A3B4Z6C8"/>
<keyword evidence="1" id="KW-0597">Phosphoprotein</keyword>
<feature type="domain" description="SH2" evidence="5">
    <location>
        <begin position="161"/>
        <end position="265"/>
    </location>
</feature>
<dbReference type="STRING" id="144197.ENSSPAP00000004298"/>
<evidence type="ECO:0000313" key="7">
    <source>
        <dbReference type="Ensembl" id="ENSSPAP00000004298.1"/>
    </source>
</evidence>
<reference evidence="7" key="1">
    <citation type="submission" date="2023-09" db="UniProtKB">
        <authorList>
            <consortium name="Ensembl"/>
        </authorList>
    </citation>
    <scope>IDENTIFICATION</scope>
</reference>
<dbReference type="InterPro" id="IPR000980">
    <property type="entry name" value="SH2"/>
</dbReference>
<evidence type="ECO:0000256" key="2">
    <source>
        <dbReference type="ARBA" id="ARBA00022999"/>
    </source>
</evidence>
<protein>
    <submittedName>
        <fullName evidence="7">Signal-transducing adaptor protein 2-like</fullName>
    </submittedName>
</protein>
<proteinExistence type="predicted"/>